<sequence length="116" mass="12518">MEVGACQGASSSGPRSKRRLFIASGALRSGGDSSPGGSPIEFLPTVPVSSNRLASLTPKLCNPYPCNNISLRSLEINEMGHRIVSNGCHPAEWKNGNLVTLRDIIIVYLCYNKRVF</sequence>
<name>A0ABN7ED66_SPIIN</name>
<reference evidence="2" key="1">
    <citation type="journal article" date="2020" name="Sci. Rep.">
        <title>Chromosome-scale genome assembly for the duckweed Spirodela intermedia, integrating cytogenetic maps, PacBio and Oxford Nanopore libraries.</title>
        <authorList>
            <person name="Hoang P.T.N."/>
            <person name="Fiebig A."/>
            <person name="Novak P."/>
            <person name="Macas J."/>
            <person name="Cao H.X."/>
            <person name="Stepanenko A."/>
            <person name="Chen G."/>
            <person name="Borisjuk N."/>
            <person name="Scholz U."/>
            <person name="Schubert I."/>
        </authorList>
    </citation>
    <scope>NUCLEOTIDE SEQUENCE [LARGE SCALE GENOMIC DNA]</scope>
</reference>
<evidence type="ECO:0000313" key="1">
    <source>
        <dbReference type="EMBL" id="CAA6675025.1"/>
    </source>
</evidence>
<gene>
    <name evidence="1" type="ORF">SI7747_UN021367</name>
</gene>
<dbReference type="EMBL" id="CACRZD030000202">
    <property type="protein sequence ID" value="CAA6675025.1"/>
    <property type="molecule type" value="Genomic_DNA"/>
</dbReference>
<dbReference type="Proteomes" id="UP001189122">
    <property type="component" value="Unassembled WGS sequence"/>
</dbReference>
<proteinExistence type="predicted"/>
<evidence type="ECO:0000313" key="2">
    <source>
        <dbReference type="Proteomes" id="UP001189122"/>
    </source>
</evidence>
<accession>A0ABN7ED66</accession>
<comment type="caution">
    <text evidence="1">The sequence shown here is derived from an EMBL/GenBank/DDBJ whole genome shotgun (WGS) entry which is preliminary data.</text>
</comment>
<protein>
    <submittedName>
        <fullName evidence="1">Uncharacterized protein</fullName>
    </submittedName>
</protein>
<keyword evidence="2" id="KW-1185">Reference proteome</keyword>
<organism evidence="1 2">
    <name type="scientific">Spirodela intermedia</name>
    <name type="common">Intermediate duckweed</name>
    <dbReference type="NCBI Taxonomy" id="51605"/>
    <lineage>
        <taxon>Eukaryota</taxon>
        <taxon>Viridiplantae</taxon>
        <taxon>Streptophyta</taxon>
        <taxon>Embryophyta</taxon>
        <taxon>Tracheophyta</taxon>
        <taxon>Spermatophyta</taxon>
        <taxon>Magnoliopsida</taxon>
        <taxon>Liliopsida</taxon>
        <taxon>Araceae</taxon>
        <taxon>Lemnoideae</taxon>
        <taxon>Spirodela</taxon>
    </lineage>
</organism>